<sequence>MYSFVAPLFFLIGLSGIVLVLARAFPLLWKIPEPEGAKGFQIINKVHELIQRVPWQKWLFHGIELVLKRVRKALFAGLKKSEKLTHSVQIRSGKFSPETGVDVLPKFFDRIRKRKAFLEEERKLLEYLAHHHDDAAAYKRLGNLYAIAGNVKDARAALEQSLRLMPDDEEIMQRLEELS</sequence>
<dbReference type="InterPro" id="IPR011990">
    <property type="entry name" value="TPR-like_helical_dom_sf"/>
</dbReference>
<protein>
    <submittedName>
        <fullName evidence="4">Uncharacterized protein</fullName>
    </submittedName>
</protein>
<comment type="caution">
    <text evidence="4">The sequence shown here is derived from an EMBL/GenBank/DDBJ whole genome shotgun (WGS) entry which is preliminary data.</text>
</comment>
<dbReference type="Pfam" id="PF07719">
    <property type="entry name" value="TPR_2"/>
    <property type="match status" value="1"/>
</dbReference>
<evidence type="ECO:0000256" key="1">
    <source>
        <dbReference type="ARBA" id="ARBA00022737"/>
    </source>
</evidence>
<reference evidence="4 5" key="1">
    <citation type="journal article" date="2016" name="Nat. Commun.">
        <title>Thousands of microbial genomes shed light on interconnected biogeochemical processes in an aquifer system.</title>
        <authorList>
            <person name="Anantharaman K."/>
            <person name="Brown C.T."/>
            <person name="Hug L.A."/>
            <person name="Sharon I."/>
            <person name="Castelle C.J."/>
            <person name="Probst A.J."/>
            <person name="Thomas B.C."/>
            <person name="Singh A."/>
            <person name="Wilkins M.J."/>
            <person name="Karaoz U."/>
            <person name="Brodie E.L."/>
            <person name="Williams K.H."/>
            <person name="Hubbard S.S."/>
            <person name="Banfield J.F."/>
        </authorList>
    </citation>
    <scope>NUCLEOTIDE SEQUENCE [LARGE SCALE GENOMIC DNA]</scope>
</reference>
<dbReference type="SMART" id="SM00028">
    <property type="entry name" value="TPR"/>
    <property type="match status" value="1"/>
</dbReference>
<proteinExistence type="predicted"/>
<name>A0A1G2PQF0_9BACT</name>
<evidence type="ECO:0000256" key="2">
    <source>
        <dbReference type="ARBA" id="ARBA00022803"/>
    </source>
</evidence>
<dbReference type="Gene3D" id="1.25.40.10">
    <property type="entry name" value="Tetratricopeptide repeat domain"/>
    <property type="match status" value="1"/>
</dbReference>
<gene>
    <name evidence="4" type="ORF">A3A97_03225</name>
</gene>
<dbReference type="InterPro" id="IPR013105">
    <property type="entry name" value="TPR_2"/>
</dbReference>
<dbReference type="PROSITE" id="PS50005">
    <property type="entry name" value="TPR"/>
    <property type="match status" value="1"/>
</dbReference>
<dbReference type="Proteomes" id="UP000176951">
    <property type="component" value="Unassembled WGS sequence"/>
</dbReference>
<dbReference type="AlphaFoldDB" id="A0A1G2PQF0"/>
<evidence type="ECO:0000313" key="4">
    <source>
        <dbReference type="EMBL" id="OHA50557.1"/>
    </source>
</evidence>
<keyword evidence="1" id="KW-0677">Repeat</keyword>
<keyword evidence="2 3" id="KW-0802">TPR repeat</keyword>
<dbReference type="InterPro" id="IPR019734">
    <property type="entry name" value="TPR_rpt"/>
</dbReference>
<dbReference type="SUPFAM" id="SSF48452">
    <property type="entry name" value="TPR-like"/>
    <property type="match status" value="1"/>
</dbReference>
<evidence type="ECO:0000256" key="3">
    <source>
        <dbReference type="PROSITE-ProRule" id="PRU00339"/>
    </source>
</evidence>
<evidence type="ECO:0000313" key="5">
    <source>
        <dbReference type="Proteomes" id="UP000176951"/>
    </source>
</evidence>
<feature type="repeat" description="TPR" evidence="3">
    <location>
        <begin position="135"/>
        <end position="168"/>
    </location>
</feature>
<dbReference type="EMBL" id="MHSW01000034">
    <property type="protein sequence ID" value="OHA50557.1"/>
    <property type="molecule type" value="Genomic_DNA"/>
</dbReference>
<organism evidence="4 5">
    <name type="scientific">Candidatus Terrybacteria bacterium RIFCSPLOWO2_01_FULL_40_23</name>
    <dbReference type="NCBI Taxonomy" id="1802366"/>
    <lineage>
        <taxon>Bacteria</taxon>
        <taxon>Candidatus Terryibacteriota</taxon>
    </lineage>
</organism>
<accession>A0A1G2PQF0</accession>